<reference evidence="1" key="3">
    <citation type="submission" date="2023-05" db="EMBL/GenBank/DDBJ databases">
        <authorList>
            <person name="Smith C.H."/>
        </authorList>
    </citation>
    <scope>NUCLEOTIDE SEQUENCE</scope>
    <source>
        <strain evidence="1">CHS0354</strain>
        <tissue evidence="1">Mantle</tissue>
    </source>
</reference>
<reference evidence="1" key="1">
    <citation type="journal article" date="2021" name="Genome Biol. Evol.">
        <title>A High-Quality Reference Genome for a Parasitic Bivalve with Doubly Uniparental Inheritance (Bivalvia: Unionida).</title>
        <authorList>
            <person name="Smith C.H."/>
        </authorList>
    </citation>
    <scope>NUCLEOTIDE SEQUENCE</scope>
    <source>
        <strain evidence="1">CHS0354</strain>
    </source>
</reference>
<dbReference type="Proteomes" id="UP001195483">
    <property type="component" value="Unassembled WGS sequence"/>
</dbReference>
<protein>
    <submittedName>
        <fullName evidence="1">Uncharacterized protein</fullName>
    </submittedName>
</protein>
<organism evidence="1 2">
    <name type="scientific">Potamilus streckersoni</name>
    <dbReference type="NCBI Taxonomy" id="2493646"/>
    <lineage>
        <taxon>Eukaryota</taxon>
        <taxon>Metazoa</taxon>
        <taxon>Spiralia</taxon>
        <taxon>Lophotrochozoa</taxon>
        <taxon>Mollusca</taxon>
        <taxon>Bivalvia</taxon>
        <taxon>Autobranchia</taxon>
        <taxon>Heteroconchia</taxon>
        <taxon>Palaeoheterodonta</taxon>
        <taxon>Unionida</taxon>
        <taxon>Unionoidea</taxon>
        <taxon>Unionidae</taxon>
        <taxon>Ambleminae</taxon>
        <taxon>Lampsilini</taxon>
        <taxon>Potamilus</taxon>
    </lineage>
</organism>
<reference evidence="1" key="2">
    <citation type="journal article" date="2021" name="Genome Biol. Evol.">
        <title>Developing a high-quality reference genome for a parasitic bivalve with doubly uniparental inheritance (Bivalvia: Unionida).</title>
        <authorList>
            <person name="Smith C.H."/>
        </authorList>
    </citation>
    <scope>NUCLEOTIDE SEQUENCE</scope>
    <source>
        <strain evidence="1">CHS0354</strain>
        <tissue evidence="1">Mantle</tissue>
    </source>
</reference>
<comment type="caution">
    <text evidence="1">The sequence shown here is derived from an EMBL/GenBank/DDBJ whole genome shotgun (WGS) entry which is preliminary data.</text>
</comment>
<dbReference type="AlphaFoldDB" id="A0AAE0RYJ9"/>
<evidence type="ECO:0000313" key="1">
    <source>
        <dbReference type="EMBL" id="KAK3581958.1"/>
    </source>
</evidence>
<proteinExistence type="predicted"/>
<sequence>MEKLIYQSANLNKSSNNPLNSNVNADWTKKITTLNDNIYLMEEDGNEDNPAKGELEVGKFSDTSKVDHLLSSESYLKKVPHGEKENIYFIIDNRSNIINRTMKSVVFVMIAVIGTRLQVPHQNPIIYYVQIVISRKHFYKGQFCNHSRVKGEHEHIERKSVGCSNSKDLDQKSVSSFKADFDSP</sequence>
<keyword evidence="2" id="KW-1185">Reference proteome</keyword>
<accession>A0AAE0RYJ9</accession>
<name>A0AAE0RYJ9_9BIVA</name>
<dbReference type="EMBL" id="JAEAOA010001414">
    <property type="protein sequence ID" value="KAK3581958.1"/>
    <property type="molecule type" value="Genomic_DNA"/>
</dbReference>
<gene>
    <name evidence="1" type="ORF">CHS0354_023427</name>
</gene>
<evidence type="ECO:0000313" key="2">
    <source>
        <dbReference type="Proteomes" id="UP001195483"/>
    </source>
</evidence>